<proteinExistence type="predicted"/>
<evidence type="ECO:0000313" key="1">
    <source>
        <dbReference type="EMBL" id="AEF85065.1"/>
    </source>
</evidence>
<name>F5YP30_TREPZ</name>
<dbReference type="HOGENOM" id="CLU_1124145_0_0_12"/>
<reference evidence="2" key="1">
    <citation type="submission" date="2009-12" db="EMBL/GenBank/DDBJ databases">
        <title>Complete sequence of Treponema primitia strain ZAS-2.</title>
        <authorList>
            <person name="Tetu S.G."/>
            <person name="Matson E."/>
            <person name="Ren Q."/>
            <person name="Seshadri R."/>
            <person name="Elbourne L."/>
            <person name="Hassan K.A."/>
            <person name="Durkin A."/>
            <person name="Radune D."/>
            <person name="Mohamoud Y."/>
            <person name="Shay R."/>
            <person name="Jin S."/>
            <person name="Zhang X."/>
            <person name="Lucey K."/>
            <person name="Ballor N.R."/>
            <person name="Ottesen E."/>
            <person name="Rosenthal R."/>
            <person name="Allen A."/>
            <person name="Leadbetter J.R."/>
            <person name="Paulsen I.T."/>
        </authorList>
    </citation>
    <scope>NUCLEOTIDE SEQUENCE [LARGE SCALE GENOMIC DNA]</scope>
    <source>
        <strain evidence="2">ATCC BAA-887 / DSM 12427 / ZAS-2</strain>
    </source>
</reference>
<sequence>MNDTLYDLFLRQFQLVQGPHKDQEGDEIIPTNVKKIFDKVVSMIIESNDNYVTKNDLFFLFHDVTYTLFPIWESKTLVDNETTTNVLKGSYAKPIVLGNDTENNIDDFIARYDMFNINSLPLIEIAGFLGIKVVKEKKIREDCVAYYSPLENMIVMGTDNPQAFLHELAHAIDWTLPNRDLDSDIREIIAELTAACLCTLYNIPVYMFHSRLYIRYYAKGRNLKQCVMDALKRVEMIYQHIEKIHGR</sequence>
<accession>F5YP30</accession>
<gene>
    <name evidence="1" type="ordered locus">TREPR_3865</name>
</gene>
<dbReference type="KEGG" id="tpi:TREPR_3865"/>
<dbReference type="Proteomes" id="UP000009223">
    <property type="component" value="Chromosome"/>
</dbReference>
<organism evidence="1 2">
    <name type="scientific">Treponema primitia (strain ATCC BAA-887 / DSM 12427 / ZAS-2)</name>
    <dbReference type="NCBI Taxonomy" id="545694"/>
    <lineage>
        <taxon>Bacteria</taxon>
        <taxon>Pseudomonadati</taxon>
        <taxon>Spirochaetota</taxon>
        <taxon>Spirochaetia</taxon>
        <taxon>Spirochaetales</taxon>
        <taxon>Treponemataceae</taxon>
        <taxon>Treponema</taxon>
    </lineage>
</organism>
<dbReference type="EMBL" id="CP001843">
    <property type="protein sequence ID" value="AEF85065.1"/>
    <property type="molecule type" value="Genomic_DNA"/>
</dbReference>
<reference evidence="1 2" key="2">
    <citation type="journal article" date="2011" name="ISME J.">
        <title>RNA-seq reveals cooperative metabolic interactions between two termite-gut spirochete species in co-culture.</title>
        <authorList>
            <person name="Rosenthal A.Z."/>
            <person name="Matson E.G."/>
            <person name="Eldar A."/>
            <person name="Leadbetter J.R."/>
        </authorList>
    </citation>
    <scope>NUCLEOTIDE SEQUENCE [LARGE SCALE GENOMIC DNA]</scope>
    <source>
        <strain evidence="2">ATCC BAA-887 / DSM 12427 / ZAS-2</strain>
    </source>
</reference>
<dbReference type="AlphaFoldDB" id="F5YP30"/>
<dbReference type="eggNOG" id="COG4227">
    <property type="taxonomic scope" value="Bacteria"/>
</dbReference>
<dbReference type="STRING" id="545694.TREPR_3865"/>
<protein>
    <submittedName>
        <fullName evidence="1">Uncharacterized protein</fullName>
    </submittedName>
</protein>
<dbReference type="RefSeq" id="WP_015706476.1">
    <property type="nucleotide sequence ID" value="NC_015578.1"/>
</dbReference>
<keyword evidence="2" id="KW-1185">Reference proteome</keyword>
<evidence type="ECO:0000313" key="2">
    <source>
        <dbReference type="Proteomes" id="UP000009223"/>
    </source>
</evidence>